<proteinExistence type="predicted"/>
<reference evidence="1" key="1">
    <citation type="journal article" date="2023" name="Int. J. Syst. Evol. Microbiol.">
        <title>Collibacillus ludicampi gen. nov., sp. nov., a new soil bacterium of the family Alicyclobacillaceae.</title>
        <authorList>
            <person name="Jojima T."/>
            <person name="Ioku Y."/>
            <person name="Fukuta Y."/>
            <person name="Shirasaka N."/>
            <person name="Matsumura Y."/>
            <person name="Mori M."/>
        </authorList>
    </citation>
    <scope>NUCLEOTIDE SEQUENCE</scope>
    <source>
        <strain evidence="1">TP075</strain>
    </source>
</reference>
<keyword evidence="2" id="KW-1185">Reference proteome</keyword>
<dbReference type="EMBL" id="BOQE01000001">
    <property type="protein sequence ID" value="GIM47738.1"/>
    <property type="molecule type" value="Genomic_DNA"/>
</dbReference>
<sequence>MNFFKNHTTIQVYSYENHWLDCRIGLTGRAGKERVAITFVTPREIDHLRRVFQAYLAKKKKMSV</sequence>
<gene>
    <name evidence="1" type="ORF">DNHGIG_32870</name>
</gene>
<dbReference type="Proteomes" id="UP001057291">
    <property type="component" value="Unassembled WGS sequence"/>
</dbReference>
<protein>
    <submittedName>
        <fullName evidence="1">Uncharacterized protein</fullName>
    </submittedName>
</protein>
<comment type="caution">
    <text evidence="1">The sequence shown here is derived from an EMBL/GenBank/DDBJ whole genome shotgun (WGS) entry which is preliminary data.</text>
</comment>
<evidence type="ECO:0000313" key="1">
    <source>
        <dbReference type="EMBL" id="GIM47738.1"/>
    </source>
</evidence>
<evidence type="ECO:0000313" key="2">
    <source>
        <dbReference type="Proteomes" id="UP001057291"/>
    </source>
</evidence>
<organism evidence="1 2">
    <name type="scientific">Collibacillus ludicampi</name>
    <dbReference type="NCBI Taxonomy" id="2771369"/>
    <lineage>
        <taxon>Bacteria</taxon>
        <taxon>Bacillati</taxon>
        <taxon>Bacillota</taxon>
        <taxon>Bacilli</taxon>
        <taxon>Bacillales</taxon>
        <taxon>Alicyclobacillaceae</taxon>
        <taxon>Collibacillus</taxon>
    </lineage>
</organism>
<dbReference type="AlphaFoldDB" id="A0AAV4LIY8"/>
<accession>A0AAV4LIY8</accession>
<dbReference type="Gene3D" id="3.40.50.300">
    <property type="entry name" value="P-loop containing nucleotide triphosphate hydrolases"/>
    <property type="match status" value="1"/>
</dbReference>
<name>A0AAV4LIY8_9BACL</name>
<dbReference type="RefSeq" id="WP_282201494.1">
    <property type="nucleotide sequence ID" value="NZ_BOQE01000001.1"/>
</dbReference>
<dbReference type="InterPro" id="IPR027417">
    <property type="entry name" value="P-loop_NTPase"/>
</dbReference>